<accession>A0A150WP69</accession>
<dbReference type="OrthoDB" id="5734927at2"/>
<name>A0A150WP69_BDEBC</name>
<dbReference type="EMBL" id="LUKE01000001">
    <property type="protein sequence ID" value="KYG66124.1"/>
    <property type="molecule type" value="Genomic_DNA"/>
</dbReference>
<gene>
    <name evidence="2" type="ORF">AZI86_03410</name>
</gene>
<dbReference type="SUPFAM" id="SSF51556">
    <property type="entry name" value="Metallo-dependent hydrolases"/>
    <property type="match status" value="1"/>
</dbReference>
<keyword evidence="3" id="KW-1185">Reference proteome</keyword>
<proteinExistence type="predicted"/>
<evidence type="ECO:0000259" key="1">
    <source>
        <dbReference type="Pfam" id="PF07969"/>
    </source>
</evidence>
<dbReference type="PANTHER" id="PTHR22642:SF2">
    <property type="entry name" value="PROTEIN LONG AFTER FAR-RED 3"/>
    <property type="match status" value="1"/>
</dbReference>
<reference evidence="2 3" key="1">
    <citation type="submission" date="2016-03" db="EMBL/GenBank/DDBJ databases">
        <authorList>
            <person name="Ploux O."/>
        </authorList>
    </citation>
    <scope>NUCLEOTIDE SEQUENCE [LARGE SCALE GENOMIC DNA]</scope>
    <source>
        <strain evidence="2 3">R0</strain>
    </source>
</reference>
<dbReference type="AlphaFoldDB" id="A0A150WP69"/>
<keyword evidence="2" id="KW-0378">Hydrolase</keyword>
<comment type="caution">
    <text evidence="2">The sequence shown here is derived from an EMBL/GenBank/DDBJ whole genome shotgun (WGS) entry which is preliminary data.</text>
</comment>
<dbReference type="Proteomes" id="UP000075320">
    <property type="component" value="Unassembled WGS sequence"/>
</dbReference>
<dbReference type="RefSeq" id="WP_061833690.1">
    <property type="nucleotide sequence ID" value="NZ_LUKE01000001.1"/>
</dbReference>
<dbReference type="PANTHER" id="PTHR22642">
    <property type="entry name" value="IMIDAZOLONEPROPIONASE"/>
    <property type="match status" value="1"/>
</dbReference>
<dbReference type="Gene3D" id="3.20.20.140">
    <property type="entry name" value="Metal-dependent hydrolases"/>
    <property type="match status" value="1"/>
</dbReference>
<organism evidence="2 3">
    <name type="scientific">Bdellovibrio bacteriovorus</name>
    <dbReference type="NCBI Taxonomy" id="959"/>
    <lineage>
        <taxon>Bacteria</taxon>
        <taxon>Pseudomonadati</taxon>
        <taxon>Bdellovibrionota</taxon>
        <taxon>Bdellovibrionia</taxon>
        <taxon>Bdellovibrionales</taxon>
        <taxon>Pseudobdellovibrionaceae</taxon>
        <taxon>Bdellovibrio</taxon>
    </lineage>
</organism>
<evidence type="ECO:0000313" key="2">
    <source>
        <dbReference type="EMBL" id="KYG66124.1"/>
    </source>
</evidence>
<feature type="domain" description="Amidohydrolase 3" evidence="1">
    <location>
        <begin position="6"/>
        <end position="366"/>
    </location>
</feature>
<dbReference type="GO" id="GO:0016787">
    <property type="term" value="F:hydrolase activity"/>
    <property type="evidence" value="ECO:0007669"/>
    <property type="project" value="UniProtKB-KW"/>
</dbReference>
<sequence>MLYKIPRLYDSHGHFLATGQFASGLHLGSLQKAEDLASVDENNPAFLRGEWLVGFGWNEKHWPTPPHKDLLDKLFPNRAVFFARKDGHRSWVNSKALEYFGIQSENGILIEKDHLRAWDQLPNYTKTQQRAHILSACKEYNKGGFTHVRDLTCSESLWNLLVEMSDSKELTVALEENYTTHDLNDLDHMLALCLQAKKAETSYLRMKGIKLFYDGTLGSQTAYLSKPYYGKTSEGQGSALWPLEQVEEVIKKTWAAGLEFSVHVIGDQAAHDMVALARKISAAGAVGRLNLEHAQILRPETIQMMKPLHVRCHMQPCHWLSDQVWLKEKLSDLYRYVFPWEALKNAQIPMSFGCDAPVEPPSFWRNKKALDESVAAGIKKFTGDIAVIHSHPDKNFADSYSVIEDGIVKEIVFDGRRLEL</sequence>
<dbReference type="InterPro" id="IPR013108">
    <property type="entry name" value="Amidohydro_3"/>
</dbReference>
<dbReference type="Pfam" id="PF07969">
    <property type="entry name" value="Amidohydro_3"/>
    <property type="match status" value="1"/>
</dbReference>
<evidence type="ECO:0000313" key="3">
    <source>
        <dbReference type="Proteomes" id="UP000075320"/>
    </source>
</evidence>
<dbReference type="InterPro" id="IPR032466">
    <property type="entry name" value="Metal_Hydrolase"/>
</dbReference>
<protein>
    <submittedName>
        <fullName evidence="2">Metal-dependent hydrolase</fullName>
    </submittedName>
</protein>